<sequence length="57" mass="6148">MTKTGLTHILINIKTGQQQSKPLTRTWADRMADQLNSLMGAGTVLVVPVGWQGVGLD</sequence>
<name>A0A0C6FQY9_9HYPH</name>
<dbReference type="KEGG" id="maqu:Maq22A_1p36440"/>
<dbReference type="EMBL" id="AP014705">
    <property type="protein sequence ID" value="BAQ49492.1"/>
    <property type="molecule type" value="Genomic_DNA"/>
</dbReference>
<reference evidence="2" key="2">
    <citation type="submission" date="2015-01" db="EMBL/GenBank/DDBJ databases">
        <title>Complete genome sequence of Methylobacterium aquaticum strain 22A.</title>
        <authorList>
            <person name="Tani A."/>
            <person name="Ogura Y."/>
            <person name="Hayashi T."/>
        </authorList>
    </citation>
    <scope>NUCLEOTIDE SEQUENCE [LARGE SCALE GENOMIC DNA]</scope>
    <source>
        <strain evidence="2">MA-22A</strain>
        <plasmid evidence="2">Plasmid pMaq22A_1p DNA</plasmid>
    </source>
</reference>
<dbReference type="RefSeq" id="WP_167543984.1">
    <property type="nucleotide sequence ID" value="NZ_AP014705.1"/>
</dbReference>
<protein>
    <submittedName>
        <fullName evidence="1">Uncharacterized protein</fullName>
    </submittedName>
</protein>
<keyword evidence="1" id="KW-0614">Plasmid</keyword>
<evidence type="ECO:0000313" key="2">
    <source>
        <dbReference type="Proteomes" id="UP000061432"/>
    </source>
</evidence>
<reference evidence="1 2" key="1">
    <citation type="journal article" date="2015" name="Genome Announc.">
        <title>Complete Genome Sequence of Methylobacterium aquaticum Strain 22A, Isolated from Racomitrium japonicum Moss.</title>
        <authorList>
            <person name="Tani A."/>
            <person name="Ogura Y."/>
            <person name="Hayashi T."/>
            <person name="Kimbara K."/>
        </authorList>
    </citation>
    <scope>NUCLEOTIDE SEQUENCE [LARGE SCALE GENOMIC DNA]</scope>
    <source>
        <strain evidence="1 2">MA-22A</strain>
        <plasmid evidence="2">Plasmid pMaq22A_1p DNA</plasmid>
    </source>
</reference>
<dbReference type="Proteomes" id="UP000061432">
    <property type="component" value="Plasmid pMaq22A_1p"/>
</dbReference>
<evidence type="ECO:0000313" key="1">
    <source>
        <dbReference type="EMBL" id="BAQ49492.1"/>
    </source>
</evidence>
<dbReference type="AlphaFoldDB" id="A0A0C6FQY9"/>
<geneLocation type="plasmid" evidence="2">
    <name>pMaq22A_1p DNA</name>
</geneLocation>
<organism evidence="1 2">
    <name type="scientific">Methylobacterium aquaticum</name>
    <dbReference type="NCBI Taxonomy" id="270351"/>
    <lineage>
        <taxon>Bacteria</taxon>
        <taxon>Pseudomonadati</taxon>
        <taxon>Pseudomonadota</taxon>
        <taxon>Alphaproteobacteria</taxon>
        <taxon>Hyphomicrobiales</taxon>
        <taxon>Methylobacteriaceae</taxon>
        <taxon>Methylobacterium</taxon>
    </lineage>
</organism>
<gene>
    <name evidence="1" type="ORF">Maq22A_1p36440</name>
</gene>
<dbReference type="PATRIC" id="fig|270351.10.peg.6569"/>
<accession>A0A0C6FQY9</accession>
<proteinExistence type="predicted"/>